<dbReference type="Proteomes" id="UP000629468">
    <property type="component" value="Unassembled WGS sequence"/>
</dbReference>
<proteinExistence type="predicted"/>
<keyword evidence="1" id="KW-0812">Transmembrane</keyword>
<comment type="caution">
    <text evidence="2">The sequence shown here is derived from an EMBL/GenBank/DDBJ whole genome shotgun (WGS) entry which is preliminary data.</text>
</comment>
<dbReference type="AlphaFoldDB" id="A0A8H7C7R8"/>
<dbReference type="EMBL" id="JABXXO010000010">
    <property type="protein sequence ID" value="KAF7767985.1"/>
    <property type="molecule type" value="Genomic_DNA"/>
</dbReference>
<evidence type="ECO:0000313" key="2">
    <source>
        <dbReference type="EMBL" id="KAF7767985.1"/>
    </source>
</evidence>
<name>A0A8H7C7R8_AGABI</name>
<feature type="transmembrane region" description="Helical" evidence="1">
    <location>
        <begin position="81"/>
        <end position="103"/>
    </location>
</feature>
<evidence type="ECO:0000313" key="3">
    <source>
        <dbReference type="Proteomes" id="UP000629468"/>
    </source>
</evidence>
<feature type="transmembrane region" description="Helical" evidence="1">
    <location>
        <begin position="43"/>
        <end position="61"/>
    </location>
</feature>
<keyword evidence="1" id="KW-1133">Transmembrane helix</keyword>
<protein>
    <submittedName>
        <fullName evidence="2">Uncharacterized protein</fullName>
    </submittedName>
</protein>
<keyword evidence="1" id="KW-0472">Membrane</keyword>
<organism evidence="2 3">
    <name type="scientific">Agaricus bisporus var. burnettii</name>
    <dbReference type="NCBI Taxonomy" id="192524"/>
    <lineage>
        <taxon>Eukaryota</taxon>
        <taxon>Fungi</taxon>
        <taxon>Dikarya</taxon>
        <taxon>Basidiomycota</taxon>
        <taxon>Agaricomycotina</taxon>
        <taxon>Agaricomycetes</taxon>
        <taxon>Agaricomycetidae</taxon>
        <taxon>Agaricales</taxon>
        <taxon>Agaricineae</taxon>
        <taxon>Agaricaceae</taxon>
        <taxon>Agaricus</taxon>
    </lineage>
</organism>
<gene>
    <name evidence="2" type="ORF">Agabi119p4_7228</name>
</gene>
<reference evidence="2 3" key="1">
    <citation type="journal article" name="Sci. Rep.">
        <title>Telomere-to-telomere assembled and centromere annotated genomes of the two main subspecies of the button mushroom Agaricus bisporus reveal especially polymorphic chromosome ends.</title>
        <authorList>
            <person name="Sonnenberg A.S.M."/>
            <person name="Sedaghat-Telgerd N."/>
            <person name="Lavrijssen B."/>
            <person name="Ohm R.A."/>
            <person name="Hendrickx P.M."/>
            <person name="Scholtmeijer K."/>
            <person name="Baars J.J.P."/>
            <person name="van Peer A."/>
        </authorList>
    </citation>
    <scope>NUCLEOTIDE SEQUENCE [LARGE SCALE GENOMIC DNA]</scope>
    <source>
        <strain evidence="2 3">H119_p4</strain>
    </source>
</reference>
<sequence>MITSDRDLSGINCIDDTVCRNDPGSGLCIETATFGFLASIYRAMNLSTFVLFELLLGIRFSNAIPVGPLEEQDVEVGRSTLSLLSVLSVFIVCCVAVLYYNWLRNPFTSLRRRAFSFHLGGHFSFTAITCSSCLSTTNAACCCRDEPPQILFCAFLDESLILVFHFYASEIPPVIYIFHQHTNRIQLGCSCL</sequence>
<evidence type="ECO:0000256" key="1">
    <source>
        <dbReference type="SAM" id="Phobius"/>
    </source>
</evidence>
<accession>A0A8H7C7R8</accession>